<sequence>MKAMRYYRLWIYACNLVLLVSVLLFVAVGSSIFSDARMSLVSGVRYYQPTFLYAYAATVLQGGVVQVIGCVGALRLNERLLNVYWLLLLLLLCGDLAVGTVWVVRFQRLCAELPGQLSRRLANEYGVQAEFTALWDHVQWSERCCGLESPADFNASAWRWRNGVRDGADAGTELLPASCCPGRPAAAPPPKAAAYRSRKWSARFLQRPPPTLEPPPTTPLPPYNGTCVAAAGGRQSAPYGRGCRRLLMGWYQRSADLLFVLGYCVIAFLKLCFLGLLRCEIREMIQKIKVLQCEAAAVDRAETAASAAPPTANHITKDNNNGGGRRPVIDEPANASDSDTNSHCPLLGRPRCTPNGNNNTLAGQPNRSQAHELSELPARHQTAI</sequence>
<feature type="compositionally biased region" description="Polar residues" evidence="5">
    <location>
        <begin position="354"/>
        <end position="368"/>
    </location>
</feature>
<feature type="transmembrane region" description="Helical" evidence="6">
    <location>
        <begin position="9"/>
        <end position="33"/>
    </location>
</feature>
<evidence type="ECO:0000313" key="8">
    <source>
        <dbReference type="Proteomes" id="UP000440578"/>
    </source>
</evidence>
<evidence type="ECO:0000256" key="5">
    <source>
        <dbReference type="SAM" id="MobiDB-lite"/>
    </source>
</evidence>
<evidence type="ECO:0000313" key="7">
    <source>
        <dbReference type="EMBL" id="KAF0287566.1"/>
    </source>
</evidence>
<proteinExistence type="predicted"/>
<dbReference type="EMBL" id="VIIS01002180">
    <property type="protein sequence ID" value="KAF0287566.1"/>
    <property type="molecule type" value="Genomic_DNA"/>
</dbReference>
<dbReference type="Gene3D" id="1.10.1450.10">
    <property type="entry name" value="Tetraspanin"/>
    <property type="match status" value="1"/>
</dbReference>
<dbReference type="InterPro" id="IPR018499">
    <property type="entry name" value="Tetraspanin/Peripherin"/>
</dbReference>
<dbReference type="Pfam" id="PF00335">
    <property type="entry name" value="Tetraspanin"/>
    <property type="match status" value="1"/>
</dbReference>
<feature type="compositionally biased region" description="Basic and acidic residues" evidence="5">
    <location>
        <begin position="369"/>
        <end position="378"/>
    </location>
</feature>
<feature type="transmembrane region" description="Helical" evidence="6">
    <location>
        <begin position="53"/>
        <end position="76"/>
    </location>
</feature>
<keyword evidence="2 6" id="KW-0812">Transmembrane</keyword>
<dbReference type="GO" id="GO:0005886">
    <property type="term" value="C:plasma membrane"/>
    <property type="evidence" value="ECO:0007669"/>
    <property type="project" value="TreeGrafter"/>
</dbReference>
<dbReference type="Proteomes" id="UP000440578">
    <property type="component" value="Unassembled WGS sequence"/>
</dbReference>
<feature type="transmembrane region" description="Helical" evidence="6">
    <location>
        <begin position="257"/>
        <end position="277"/>
    </location>
</feature>
<protein>
    <submittedName>
        <fullName evidence="7">Tetraspanin-1</fullName>
    </submittedName>
</protein>
<dbReference type="OrthoDB" id="10054572at2759"/>
<dbReference type="SUPFAM" id="SSF48652">
    <property type="entry name" value="Tetraspanin"/>
    <property type="match status" value="1"/>
</dbReference>
<accession>A0A6A4UYC2</accession>
<keyword evidence="4 6" id="KW-0472">Membrane</keyword>
<feature type="compositionally biased region" description="Low complexity" evidence="5">
    <location>
        <begin position="303"/>
        <end position="312"/>
    </location>
</feature>
<comment type="caution">
    <text evidence="7">The sequence shown here is derived from an EMBL/GenBank/DDBJ whole genome shotgun (WGS) entry which is preliminary data.</text>
</comment>
<feature type="transmembrane region" description="Helical" evidence="6">
    <location>
        <begin position="83"/>
        <end position="104"/>
    </location>
</feature>
<evidence type="ECO:0000256" key="4">
    <source>
        <dbReference type="ARBA" id="ARBA00023136"/>
    </source>
</evidence>
<name>A0A6A4UYC2_AMPAM</name>
<dbReference type="InterPro" id="IPR008952">
    <property type="entry name" value="Tetraspanin_EC2_sf"/>
</dbReference>
<dbReference type="PANTHER" id="PTHR19282">
    <property type="entry name" value="TETRASPANIN"/>
    <property type="match status" value="1"/>
</dbReference>
<dbReference type="AlphaFoldDB" id="A0A6A4UYC2"/>
<keyword evidence="3 6" id="KW-1133">Transmembrane helix</keyword>
<organism evidence="7 8">
    <name type="scientific">Amphibalanus amphitrite</name>
    <name type="common">Striped barnacle</name>
    <name type="synonym">Balanus amphitrite</name>
    <dbReference type="NCBI Taxonomy" id="1232801"/>
    <lineage>
        <taxon>Eukaryota</taxon>
        <taxon>Metazoa</taxon>
        <taxon>Ecdysozoa</taxon>
        <taxon>Arthropoda</taxon>
        <taxon>Crustacea</taxon>
        <taxon>Multicrustacea</taxon>
        <taxon>Cirripedia</taxon>
        <taxon>Thoracica</taxon>
        <taxon>Thoracicalcarea</taxon>
        <taxon>Balanomorpha</taxon>
        <taxon>Balanoidea</taxon>
        <taxon>Balanidae</taxon>
        <taxon>Amphibalaninae</taxon>
        <taxon>Amphibalanus</taxon>
    </lineage>
</organism>
<evidence type="ECO:0000256" key="1">
    <source>
        <dbReference type="ARBA" id="ARBA00004141"/>
    </source>
</evidence>
<reference evidence="7 8" key="1">
    <citation type="submission" date="2019-07" db="EMBL/GenBank/DDBJ databases">
        <title>Draft genome assembly of a fouling barnacle, Amphibalanus amphitrite (Darwin, 1854): The first reference genome for Thecostraca.</title>
        <authorList>
            <person name="Kim W."/>
        </authorList>
    </citation>
    <scope>NUCLEOTIDE SEQUENCE [LARGE SCALE GENOMIC DNA]</scope>
    <source>
        <strain evidence="7">SNU_AA5</strain>
        <tissue evidence="7">Soma without cirri and trophi</tissue>
    </source>
</reference>
<keyword evidence="8" id="KW-1185">Reference proteome</keyword>
<dbReference type="PANTHER" id="PTHR19282:SF554">
    <property type="entry name" value="ANTIGEN, PUTATIVE-RELATED"/>
    <property type="match status" value="1"/>
</dbReference>
<evidence type="ECO:0000256" key="6">
    <source>
        <dbReference type="SAM" id="Phobius"/>
    </source>
</evidence>
<gene>
    <name evidence="7" type="primary">Tspan1</name>
    <name evidence="7" type="ORF">FJT64_014033</name>
</gene>
<comment type="subcellular location">
    <subcellularLocation>
        <location evidence="1">Membrane</location>
        <topology evidence="1">Multi-pass membrane protein</topology>
    </subcellularLocation>
</comment>
<feature type="region of interest" description="Disordered" evidence="5">
    <location>
        <begin position="303"/>
        <end position="384"/>
    </location>
</feature>
<evidence type="ECO:0000256" key="3">
    <source>
        <dbReference type="ARBA" id="ARBA00022989"/>
    </source>
</evidence>
<evidence type="ECO:0000256" key="2">
    <source>
        <dbReference type="ARBA" id="ARBA00022692"/>
    </source>
</evidence>